<organism evidence="3 4">
    <name type="scientific">Apophysomyces ossiformis</name>
    <dbReference type="NCBI Taxonomy" id="679940"/>
    <lineage>
        <taxon>Eukaryota</taxon>
        <taxon>Fungi</taxon>
        <taxon>Fungi incertae sedis</taxon>
        <taxon>Mucoromycota</taxon>
        <taxon>Mucoromycotina</taxon>
        <taxon>Mucoromycetes</taxon>
        <taxon>Mucorales</taxon>
        <taxon>Mucorineae</taxon>
        <taxon>Mucoraceae</taxon>
        <taxon>Apophysomyces</taxon>
    </lineage>
</organism>
<evidence type="ECO:0000313" key="4">
    <source>
        <dbReference type="Proteomes" id="UP000605846"/>
    </source>
</evidence>
<reference evidence="3" key="1">
    <citation type="submission" date="2020-01" db="EMBL/GenBank/DDBJ databases">
        <title>Genome Sequencing of Three Apophysomyces-Like Fungal Strains Confirms a Novel Fungal Genus in the Mucoromycota with divergent Burkholderia-like Endosymbiotic Bacteria.</title>
        <authorList>
            <person name="Stajich J.E."/>
            <person name="Macias A.M."/>
            <person name="Carter-House D."/>
            <person name="Lovett B."/>
            <person name="Kasson L.R."/>
            <person name="Berry K."/>
            <person name="Grigoriev I."/>
            <person name="Chang Y."/>
            <person name="Spatafora J."/>
            <person name="Kasson M.T."/>
        </authorList>
    </citation>
    <scope>NUCLEOTIDE SEQUENCE</scope>
    <source>
        <strain evidence="3">NRRL A-21654</strain>
    </source>
</reference>
<gene>
    <name evidence="3" type="ORF">EC973_002888</name>
</gene>
<feature type="signal peptide" evidence="2">
    <location>
        <begin position="1"/>
        <end position="21"/>
    </location>
</feature>
<keyword evidence="1" id="KW-0812">Transmembrane</keyword>
<feature type="chain" id="PRO_5034031716" evidence="2">
    <location>
        <begin position="22"/>
        <end position="131"/>
    </location>
</feature>
<dbReference type="EMBL" id="JABAYA010000184">
    <property type="protein sequence ID" value="KAF7722647.1"/>
    <property type="molecule type" value="Genomic_DNA"/>
</dbReference>
<keyword evidence="1" id="KW-0472">Membrane</keyword>
<evidence type="ECO:0000256" key="1">
    <source>
        <dbReference type="SAM" id="Phobius"/>
    </source>
</evidence>
<keyword evidence="4" id="KW-1185">Reference proteome</keyword>
<keyword evidence="1" id="KW-1133">Transmembrane helix</keyword>
<name>A0A8H7BRY4_9FUNG</name>
<evidence type="ECO:0000256" key="2">
    <source>
        <dbReference type="SAM" id="SignalP"/>
    </source>
</evidence>
<keyword evidence="2" id="KW-0732">Signal</keyword>
<protein>
    <submittedName>
        <fullName evidence="3">Uncharacterized protein</fullName>
    </submittedName>
</protein>
<dbReference type="Proteomes" id="UP000605846">
    <property type="component" value="Unassembled WGS sequence"/>
</dbReference>
<sequence length="131" mass="13306">MNMKIYATLIAMASMAIFVNAQVPALNSLNSKMTSITSSNSGTHETALMSSAHSAFSRISAGVSSHISGFASSSSSALGVLSSLRSQASSLGGTNLDNAGAALMTDFSSTMIFQAAALVVLFVASFVVMLA</sequence>
<feature type="transmembrane region" description="Helical" evidence="1">
    <location>
        <begin position="111"/>
        <end position="130"/>
    </location>
</feature>
<proteinExistence type="predicted"/>
<dbReference type="AlphaFoldDB" id="A0A8H7BRY4"/>
<evidence type="ECO:0000313" key="3">
    <source>
        <dbReference type="EMBL" id="KAF7722647.1"/>
    </source>
</evidence>
<accession>A0A8H7BRY4</accession>
<comment type="caution">
    <text evidence="3">The sequence shown here is derived from an EMBL/GenBank/DDBJ whole genome shotgun (WGS) entry which is preliminary data.</text>
</comment>